<protein>
    <recommendedName>
        <fullName evidence="3">DUF2188 domain-containing protein</fullName>
    </recommendedName>
</protein>
<dbReference type="Proteomes" id="UP000298781">
    <property type="component" value="Chromosome"/>
</dbReference>
<keyword evidence="2" id="KW-1185">Reference proteome</keyword>
<name>A0A4D7B7H2_9HYPH</name>
<proteinExistence type="predicted"/>
<dbReference type="EMBL" id="CP039690">
    <property type="protein sequence ID" value="QCI66945.1"/>
    <property type="molecule type" value="Genomic_DNA"/>
</dbReference>
<evidence type="ECO:0000313" key="2">
    <source>
        <dbReference type="Proteomes" id="UP000298781"/>
    </source>
</evidence>
<organism evidence="1 2">
    <name type="scientific">Phreatobacter stygius</name>
    <dbReference type="NCBI Taxonomy" id="1940610"/>
    <lineage>
        <taxon>Bacteria</taxon>
        <taxon>Pseudomonadati</taxon>
        <taxon>Pseudomonadota</taxon>
        <taxon>Alphaproteobacteria</taxon>
        <taxon>Hyphomicrobiales</taxon>
        <taxon>Phreatobacteraceae</taxon>
        <taxon>Phreatobacter</taxon>
    </lineage>
</organism>
<dbReference type="OrthoDB" id="8454620at2"/>
<gene>
    <name evidence="1" type="ORF">E8M01_23490</name>
</gene>
<reference evidence="1 2" key="1">
    <citation type="submission" date="2019-04" db="EMBL/GenBank/DDBJ databases">
        <title>Phreatobacter aquaticus sp. nov.</title>
        <authorList>
            <person name="Choi A."/>
        </authorList>
    </citation>
    <scope>NUCLEOTIDE SEQUENCE [LARGE SCALE GENOMIC DNA]</scope>
    <source>
        <strain evidence="1 2">KCTC 52518</strain>
    </source>
</reference>
<dbReference type="AlphaFoldDB" id="A0A4D7B7H2"/>
<dbReference type="RefSeq" id="WP_136962383.1">
    <property type="nucleotide sequence ID" value="NZ_CP039690.1"/>
</dbReference>
<accession>A0A4D7B7H2</accession>
<dbReference type="KEGG" id="pstg:E8M01_23490"/>
<evidence type="ECO:0008006" key="3">
    <source>
        <dbReference type="Google" id="ProtNLM"/>
    </source>
</evidence>
<evidence type="ECO:0000313" key="1">
    <source>
        <dbReference type="EMBL" id="QCI66945.1"/>
    </source>
</evidence>
<sequence length="90" mass="10049">MAREYSPSLIASMRRNFIIGRCRDGSWFVRAVDGFVEATFHDRSEAIRFARSESGHCWGAAVLTPYAGSDADGLEAACRNTIRRDRAKAH</sequence>